<dbReference type="Proteomes" id="UP001060085">
    <property type="component" value="Linkage Group LG07"/>
</dbReference>
<name>A0ACB9ZVZ7_CATRO</name>
<sequence length="188" mass="21473">MTRDKHENIFQGLATRSRARMIEEENKEMVTLLERTFKIIRGRHWKGENEDQRSTKTFLISIMQVEKVKETSLEDLKDSTSIGEEGMDPTIGGKVHLTIPGRLSSWKANGTRPTADSSNRKTGDVYSKLARARSNCYKDGGYDRNAYGESHHKNGHYTHKSQMDIGNFSSRAKTLDHIPYEYCCENSP</sequence>
<evidence type="ECO:0000313" key="2">
    <source>
        <dbReference type="Proteomes" id="UP001060085"/>
    </source>
</evidence>
<accession>A0ACB9ZVZ7</accession>
<protein>
    <submittedName>
        <fullName evidence="1">Uncharacterized protein</fullName>
    </submittedName>
</protein>
<comment type="caution">
    <text evidence="1">The sequence shown here is derived from an EMBL/GenBank/DDBJ whole genome shotgun (WGS) entry which is preliminary data.</text>
</comment>
<reference evidence="2" key="1">
    <citation type="journal article" date="2023" name="Nat. Plants">
        <title>Single-cell RNA sequencing provides a high-resolution roadmap for understanding the multicellular compartmentation of specialized metabolism.</title>
        <authorList>
            <person name="Sun S."/>
            <person name="Shen X."/>
            <person name="Li Y."/>
            <person name="Li Y."/>
            <person name="Wang S."/>
            <person name="Li R."/>
            <person name="Zhang H."/>
            <person name="Shen G."/>
            <person name="Guo B."/>
            <person name="Wei J."/>
            <person name="Xu J."/>
            <person name="St-Pierre B."/>
            <person name="Chen S."/>
            <person name="Sun C."/>
        </authorList>
    </citation>
    <scope>NUCLEOTIDE SEQUENCE [LARGE SCALE GENOMIC DNA]</scope>
</reference>
<dbReference type="EMBL" id="CM044707">
    <property type="protein sequence ID" value="KAI5652342.1"/>
    <property type="molecule type" value="Genomic_DNA"/>
</dbReference>
<proteinExistence type="predicted"/>
<evidence type="ECO:0000313" key="1">
    <source>
        <dbReference type="EMBL" id="KAI5652342.1"/>
    </source>
</evidence>
<organism evidence="1 2">
    <name type="scientific">Catharanthus roseus</name>
    <name type="common">Madagascar periwinkle</name>
    <name type="synonym">Vinca rosea</name>
    <dbReference type="NCBI Taxonomy" id="4058"/>
    <lineage>
        <taxon>Eukaryota</taxon>
        <taxon>Viridiplantae</taxon>
        <taxon>Streptophyta</taxon>
        <taxon>Embryophyta</taxon>
        <taxon>Tracheophyta</taxon>
        <taxon>Spermatophyta</taxon>
        <taxon>Magnoliopsida</taxon>
        <taxon>eudicotyledons</taxon>
        <taxon>Gunneridae</taxon>
        <taxon>Pentapetalae</taxon>
        <taxon>asterids</taxon>
        <taxon>lamiids</taxon>
        <taxon>Gentianales</taxon>
        <taxon>Apocynaceae</taxon>
        <taxon>Rauvolfioideae</taxon>
        <taxon>Vinceae</taxon>
        <taxon>Catharanthinae</taxon>
        <taxon>Catharanthus</taxon>
    </lineage>
</organism>
<gene>
    <name evidence="1" type="ORF">M9H77_29529</name>
</gene>
<keyword evidence="2" id="KW-1185">Reference proteome</keyword>